<evidence type="ECO:0000313" key="2">
    <source>
        <dbReference type="Proteomes" id="UP000291120"/>
    </source>
</evidence>
<protein>
    <submittedName>
        <fullName evidence="1">Uncharacterized protein</fullName>
    </submittedName>
</protein>
<dbReference type="EMBL" id="AP019527">
    <property type="protein sequence ID" value="BBI90354.1"/>
    <property type="molecule type" value="Genomic_DNA"/>
</dbReference>
<dbReference type="GeneID" id="56132550"/>
<name>A0A455VJR8_9CAUD</name>
<dbReference type="KEGG" id="vg:56132550"/>
<dbReference type="RefSeq" id="YP_009900331.1">
    <property type="nucleotide sequence ID" value="NC_049805.1"/>
</dbReference>
<sequence>MNTPKDEIDLDTLRHRCRNRRKNEHCLELNTFEELNTLLKMVARE</sequence>
<proteinExistence type="predicted"/>
<reference evidence="1 2" key="1">
    <citation type="submission" date="2019-03" db="EMBL/GenBank/DDBJ databases">
        <title>Complete genome sequencing analysis of lytic phage phiQ1.</title>
        <authorList>
            <person name="Kimuro A."/>
            <person name="Yamasaka A."/>
            <person name="Fujino Y."/>
            <person name="Doi K."/>
        </authorList>
    </citation>
    <scope>NUCLEOTIDE SEQUENCE [LARGE SCALE GENOMIC DNA]</scope>
    <source>
        <strain evidence="2">phiQ1</strain>
    </source>
</reference>
<dbReference type="Proteomes" id="UP000291120">
    <property type="component" value="Segment"/>
</dbReference>
<keyword evidence="2" id="KW-1185">Reference proteome</keyword>
<accession>A0A455VJR8</accession>
<organism evidence="1 2">
    <name type="scientific">Lactococcus phage phiQ1</name>
    <dbReference type="NCBI Taxonomy" id="2488571"/>
    <lineage>
        <taxon>Viruses</taxon>
        <taxon>Duplodnaviria</taxon>
        <taxon>Heunggongvirae</taxon>
        <taxon>Uroviricota</taxon>
        <taxon>Caudoviricetes</taxon>
        <taxon>Teubervirus</taxon>
        <taxon>Teubervirus Q1</taxon>
    </lineage>
</organism>
<evidence type="ECO:0000313" key="1">
    <source>
        <dbReference type="EMBL" id="BBI90354.1"/>
    </source>
</evidence>